<dbReference type="Pfam" id="PF13183">
    <property type="entry name" value="Fer4_8"/>
    <property type="match status" value="1"/>
</dbReference>
<keyword evidence="4" id="KW-0560">Oxidoreductase</keyword>
<dbReference type="GO" id="GO:0005886">
    <property type="term" value="C:plasma membrane"/>
    <property type="evidence" value="ECO:0007669"/>
    <property type="project" value="TreeGrafter"/>
</dbReference>
<keyword evidence="5" id="KW-0408">Iron</keyword>
<evidence type="ECO:0000256" key="6">
    <source>
        <dbReference type="ARBA" id="ARBA00023014"/>
    </source>
</evidence>
<keyword evidence="6" id="KW-0411">Iron-sulfur</keyword>
<dbReference type="InterPro" id="IPR009051">
    <property type="entry name" value="Helical_ferredxn"/>
</dbReference>
<comment type="similarity">
    <text evidence="1">Belongs to the HdrC family.</text>
</comment>
<dbReference type="InterPro" id="IPR004017">
    <property type="entry name" value="Cys_rich_dom"/>
</dbReference>
<protein>
    <submittedName>
        <fullName evidence="8">Iron-sulfur binding protein</fullName>
    </submittedName>
</protein>
<gene>
    <name evidence="8" type="ORF">SCAL_001457</name>
</gene>
<dbReference type="PANTHER" id="PTHR43255:SF1">
    <property type="entry name" value="IRON-SULFUR-BINDING OXIDOREDUCTASE FADF-RELATED"/>
    <property type="match status" value="1"/>
</dbReference>
<dbReference type="Pfam" id="PF02754">
    <property type="entry name" value="CCG"/>
    <property type="match status" value="2"/>
</dbReference>
<proteinExistence type="inferred from homology"/>
<evidence type="ECO:0000256" key="2">
    <source>
        <dbReference type="ARBA" id="ARBA00022485"/>
    </source>
</evidence>
<dbReference type="Gene3D" id="1.10.1060.10">
    <property type="entry name" value="Alpha-helical ferredoxin"/>
    <property type="match status" value="1"/>
</dbReference>
<sequence length="423" mass="47253">MSKREKAISIDTLSMRQLIEFDACTRCGECLDLCPTYSVSEENEAITPRGKIQSFKDLIRSQYGLRARIFGPKPISHEDMVRISEAIYMCSTCGQCRVVCPSKIETVELWESGLRRLLVKEGVGPLEAHDPLIKSINNYDNPWMQPRTARDKWAKPLQKAAKKAKLPNPVKNFAKEGGEILYFVGCTASYDVNLKQVAINTSEILNKAGVDFGIFGTKEKCCGSTLLRMGDWEGFERLAKDNIELFKEHNVRTIITSCAGCFKTIKEDYALVEKLDIRVMHTVELLEELIRDGRLKLTEPLEMKVTYHDPCHLGRHTGVYDAPRNVLGMVPGIEFVEMERNRENSYCCGAGGGQKTAFPDIVKKISEVRVDMAETTGASVIAHACPFCYQGLEAAVKSKGSAIKNMDITEIVNMSSGKEENSD</sequence>
<dbReference type="EMBL" id="LYOS01000004">
    <property type="protein sequence ID" value="OFV67539.1"/>
    <property type="molecule type" value="Genomic_DNA"/>
</dbReference>
<dbReference type="SUPFAM" id="SSF46548">
    <property type="entry name" value="alpha-helical ferredoxin"/>
    <property type="match status" value="1"/>
</dbReference>
<dbReference type="STRING" id="1838285.SCAL_001457"/>
<dbReference type="PANTHER" id="PTHR43255">
    <property type="entry name" value="IRON-SULFUR-BINDING OXIDOREDUCTASE FADF-RELATED-RELATED"/>
    <property type="match status" value="1"/>
</dbReference>
<dbReference type="InterPro" id="IPR017900">
    <property type="entry name" value="4Fe4S_Fe_S_CS"/>
</dbReference>
<feature type="domain" description="4Fe-4S ferredoxin-type" evidence="7">
    <location>
        <begin position="15"/>
        <end position="44"/>
    </location>
</feature>
<organism evidence="8 9">
    <name type="scientific">Candidatus Syntropharchaeum caldarium</name>
    <dbReference type="NCBI Taxonomy" id="1838285"/>
    <lineage>
        <taxon>Archaea</taxon>
        <taxon>Methanobacteriati</taxon>
        <taxon>Methanobacteriota</taxon>
        <taxon>Stenosarchaea group</taxon>
        <taxon>Methanomicrobia</taxon>
        <taxon>Methanosarcinales</taxon>
        <taxon>ANME-2 cluster</taxon>
        <taxon>Candidatus Syntropharchaeum</taxon>
    </lineage>
</organism>
<dbReference type="GO" id="GO:0046872">
    <property type="term" value="F:metal ion binding"/>
    <property type="evidence" value="ECO:0007669"/>
    <property type="project" value="UniProtKB-KW"/>
</dbReference>
<evidence type="ECO:0000256" key="3">
    <source>
        <dbReference type="ARBA" id="ARBA00022723"/>
    </source>
</evidence>
<comment type="caution">
    <text evidence="8">The sequence shown here is derived from an EMBL/GenBank/DDBJ whole genome shotgun (WGS) entry which is preliminary data.</text>
</comment>
<evidence type="ECO:0000256" key="5">
    <source>
        <dbReference type="ARBA" id="ARBA00023004"/>
    </source>
</evidence>
<dbReference type="GO" id="GO:0051539">
    <property type="term" value="F:4 iron, 4 sulfur cluster binding"/>
    <property type="evidence" value="ECO:0007669"/>
    <property type="project" value="UniProtKB-KW"/>
</dbReference>
<keyword evidence="9" id="KW-1185">Reference proteome</keyword>
<evidence type="ECO:0000259" key="7">
    <source>
        <dbReference type="PROSITE" id="PS51379"/>
    </source>
</evidence>
<dbReference type="PROSITE" id="PS51379">
    <property type="entry name" value="4FE4S_FER_2"/>
    <property type="match status" value="2"/>
</dbReference>
<evidence type="ECO:0000256" key="4">
    <source>
        <dbReference type="ARBA" id="ARBA00023002"/>
    </source>
</evidence>
<evidence type="ECO:0000256" key="1">
    <source>
        <dbReference type="ARBA" id="ARBA00007097"/>
    </source>
</evidence>
<reference evidence="8" key="1">
    <citation type="submission" date="2016-05" db="EMBL/GenBank/DDBJ databases">
        <title>Microbial consortia oxidize butane by reversing methanogenesis.</title>
        <authorList>
            <person name="Laso-Perez R."/>
            <person name="Richter M."/>
            <person name="Wegener G."/>
            <person name="Musat F."/>
        </authorList>
    </citation>
    <scope>NUCLEOTIDE SEQUENCE [LARGE SCALE GENOMIC DNA]</scope>
    <source>
        <strain evidence="8">BOX2</strain>
    </source>
</reference>
<keyword evidence="3" id="KW-0479">Metal-binding</keyword>
<feature type="domain" description="4Fe-4S ferredoxin-type" evidence="7">
    <location>
        <begin position="79"/>
        <end position="112"/>
    </location>
</feature>
<accession>A0A1F2P888</accession>
<evidence type="ECO:0000313" key="8">
    <source>
        <dbReference type="EMBL" id="OFV67539.1"/>
    </source>
</evidence>
<evidence type="ECO:0000313" key="9">
    <source>
        <dbReference type="Proteomes" id="UP000186940"/>
    </source>
</evidence>
<dbReference type="GO" id="GO:0016491">
    <property type="term" value="F:oxidoreductase activity"/>
    <property type="evidence" value="ECO:0007669"/>
    <property type="project" value="UniProtKB-KW"/>
</dbReference>
<dbReference type="InterPro" id="IPR017896">
    <property type="entry name" value="4Fe4S_Fe-S-bd"/>
</dbReference>
<dbReference type="Proteomes" id="UP000186940">
    <property type="component" value="Unassembled WGS sequence"/>
</dbReference>
<keyword evidence="2" id="KW-0004">4Fe-4S</keyword>
<dbReference type="PROSITE" id="PS00198">
    <property type="entry name" value="4FE4S_FER_1"/>
    <property type="match status" value="2"/>
</dbReference>
<dbReference type="InterPro" id="IPR051460">
    <property type="entry name" value="HdrC_iron-sulfur_subunit"/>
</dbReference>
<dbReference type="AlphaFoldDB" id="A0A1F2P888"/>
<name>A0A1F2P888_9EURY</name>